<evidence type="ECO:0000313" key="2">
    <source>
        <dbReference type="Proteomes" id="UP000253437"/>
    </source>
</evidence>
<dbReference type="Proteomes" id="UP000253437">
    <property type="component" value="Unassembled WGS sequence"/>
</dbReference>
<reference evidence="1 2" key="1">
    <citation type="submission" date="2018-08" db="EMBL/GenBank/DDBJ databases">
        <title>Vibrio harveyi strains pathogenic to white snook Centropomus viridis Lockington (1877) and potential probiotic bacteria.</title>
        <authorList>
            <person name="Soto-Rodriguez S."/>
            <person name="Gomez-Gil B."/>
            <person name="Lozano-Olvera R."/>
        </authorList>
    </citation>
    <scope>NUCLEOTIDE SEQUENCE [LARGE SCALE GENOMIC DNA]</scope>
    <source>
        <strain evidence="1 2">CAIM 1508</strain>
    </source>
</reference>
<dbReference type="EMBL" id="QOUW02000002">
    <property type="protein sequence ID" value="RIW19548.1"/>
    <property type="molecule type" value="Genomic_DNA"/>
</dbReference>
<gene>
    <name evidence="1" type="ORF">DS957_001225</name>
</gene>
<comment type="caution">
    <text evidence="1">The sequence shown here is derived from an EMBL/GenBank/DDBJ whole genome shotgun (WGS) entry which is preliminary data.</text>
</comment>
<name>A0A8B3DLL5_VIBHA</name>
<proteinExistence type="predicted"/>
<dbReference type="AlphaFoldDB" id="A0A8B3DLL5"/>
<organism evidence="1 2">
    <name type="scientific">Vibrio harveyi</name>
    <name type="common">Beneckea harveyi</name>
    <dbReference type="NCBI Taxonomy" id="669"/>
    <lineage>
        <taxon>Bacteria</taxon>
        <taxon>Pseudomonadati</taxon>
        <taxon>Pseudomonadota</taxon>
        <taxon>Gammaproteobacteria</taxon>
        <taxon>Vibrionales</taxon>
        <taxon>Vibrionaceae</taxon>
        <taxon>Vibrio</taxon>
    </lineage>
</organism>
<protein>
    <submittedName>
        <fullName evidence="1">Uncharacterized protein</fullName>
    </submittedName>
</protein>
<evidence type="ECO:0000313" key="1">
    <source>
        <dbReference type="EMBL" id="RIW19548.1"/>
    </source>
</evidence>
<sequence length="222" mass="24869">MIQNLPTKSAVAEMFPLTSQHFDIRFLISPRLVGMTDSFIYLKRKVTNPKARHSEQLGTSVIQNLPTKSAVAEVFPLASQHFDIGFLISPRLVGMTDSFIYLKRKVTNPKARHSERRGTSVIQNLPTKSAVAEVFSLASQHFDIRFLISPRLVGMTDSFIYLKRKVTNPKARHSEQRGTSVIQNLPTKSAVAGMFPLTSQHFDIRFLISPRLVGMTGSFSPP</sequence>
<accession>A0A8B3DLL5</accession>
<dbReference type="RefSeq" id="WP_114091775.1">
    <property type="nucleotide sequence ID" value="NZ_QOUW02000002.1"/>
</dbReference>